<feature type="region of interest" description="Disordered" evidence="10">
    <location>
        <begin position="308"/>
        <end position="336"/>
    </location>
</feature>
<name>A0A1C3NWW3_9ACTN</name>
<keyword evidence="8 11" id="KW-1133">Transmembrane helix</keyword>
<evidence type="ECO:0000256" key="9">
    <source>
        <dbReference type="ARBA" id="ARBA00023136"/>
    </source>
</evidence>
<dbReference type="InterPro" id="IPR044857">
    <property type="entry name" value="T7SS_EccB_R1"/>
</dbReference>
<evidence type="ECO:0000256" key="8">
    <source>
        <dbReference type="ARBA" id="ARBA00022989"/>
    </source>
</evidence>
<evidence type="ECO:0000256" key="3">
    <source>
        <dbReference type="ARBA" id="ARBA00022475"/>
    </source>
</evidence>
<dbReference type="PANTHER" id="PTHR40765:SF2">
    <property type="entry name" value="ESX-2 SECRETION SYSTEM ATPASE ECCB2"/>
    <property type="match status" value="1"/>
</dbReference>
<dbReference type="InterPro" id="IPR007795">
    <property type="entry name" value="T7SS_EccB"/>
</dbReference>
<evidence type="ECO:0000256" key="4">
    <source>
        <dbReference type="ARBA" id="ARBA00022692"/>
    </source>
</evidence>
<reference evidence="13" key="1">
    <citation type="submission" date="2016-02" db="EMBL/GenBank/DDBJ databases">
        <authorList>
            <person name="Wibberg D."/>
        </authorList>
    </citation>
    <scope>NUCLEOTIDE SEQUENCE [LARGE SCALE GENOMIC DNA]</scope>
</reference>
<keyword evidence="5" id="KW-0547">Nucleotide-binding</keyword>
<dbReference type="GO" id="GO:0016787">
    <property type="term" value="F:hydrolase activity"/>
    <property type="evidence" value="ECO:0007669"/>
    <property type="project" value="UniProtKB-KW"/>
</dbReference>
<keyword evidence="13" id="KW-1185">Reference proteome</keyword>
<evidence type="ECO:0000256" key="6">
    <source>
        <dbReference type="ARBA" id="ARBA00022801"/>
    </source>
</evidence>
<keyword evidence="7" id="KW-0067">ATP-binding</keyword>
<keyword evidence="9 11" id="KW-0472">Membrane</keyword>
<evidence type="ECO:0000313" key="12">
    <source>
        <dbReference type="EMBL" id="SBW21686.1"/>
    </source>
</evidence>
<evidence type="ECO:0000256" key="1">
    <source>
        <dbReference type="ARBA" id="ARBA00004162"/>
    </source>
</evidence>
<evidence type="ECO:0000256" key="7">
    <source>
        <dbReference type="ARBA" id="ARBA00022840"/>
    </source>
</evidence>
<comment type="similarity">
    <text evidence="2">Belongs to the EccB family.</text>
</comment>
<sequence>MVTRRDQLQSYQFLTQRVISAFVMRETDPQQSPLRRGIGAVFGGVMIAVVAATGFGVYGILTKTDNGAWKTDGSVVIEKETGASFVYSSGGLNPTLNLASAMLAAGTPNPRVHRIASRSLALVPRRVAIGIPGAPDSLPAAGNRVGLPWTLCTASGPGSSGRAVSTVTLAVASAPTGGRRLDTDEGMLAKNAVTGTTYLIWGEHRYQLTDTDRVVPALFGALVTAVPAGTSWLNALPAGAGIGPIAVNGRGRPSPAVPGHTIGELLVAETGSGPQYYLVFDDGLAAITPLQQAIASVWSPAPPTRISVSEATSAATSSRLSRPSGPTAPPRSPPALVTPAGDDLLCAVTNNAAAPPDIWVGGSVKGLATANPTGTIGPGGARLADRVYVPAGHVAIVRAMGAPNTTAGPYFVITDVGVRYAVPTPGVLAMLGYAPQLAVDVPADLVREIPAGPTLDPAAATRPAPLA</sequence>
<dbReference type="GO" id="GO:0005886">
    <property type="term" value="C:plasma membrane"/>
    <property type="evidence" value="ECO:0007669"/>
    <property type="project" value="UniProtKB-SubCell"/>
</dbReference>
<dbReference type="PANTHER" id="PTHR40765">
    <property type="entry name" value="ESX-2 SECRETION SYSTEM ATPASE ECCB2"/>
    <property type="match status" value="1"/>
</dbReference>
<dbReference type="Gene3D" id="3.30.2390.20">
    <property type="entry name" value="Type VII secretion system EccB, repeat 1 domain"/>
    <property type="match status" value="1"/>
</dbReference>
<dbReference type="EMBL" id="FLUV01000872">
    <property type="protein sequence ID" value="SBW21686.1"/>
    <property type="molecule type" value="Genomic_DNA"/>
</dbReference>
<keyword evidence="3" id="KW-1003">Cell membrane</keyword>
<accession>A0A1C3NWW3</accession>
<proteinExistence type="inferred from homology"/>
<organism evidence="12 13">
    <name type="scientific">Candidatus Protofrankia californiensis</name>
    <dbReference type="NCBI Taxonomy" id="1839754"/>
    <lineage>
        <taxon>Bacteria</taxon>
        <taxon>Bacillati</taxon>
        <taxon>Actinomycetota</taxon>
        <taxon>Actinomycetes</taxon>
        <taxon>Frankiales</taxon>
        <taxon>Frankiaceae</taxon>
        <taxon>Protofrankia</taxon>
    </lineage>
</organism>
<dbReference type="Proteomes" id="UP000199013">
    <property type="component" value="Unassembled WGS sequence"/>
</dbReference>
<evidence type="ECO:0000256" key="2">
    <source>
        <dbReference type="ARBA" id="ARBA00008149"/>
    </source>
</evidence>
<evidence type="ECO:0000313" key="13">
    <source>
        <dbReference type="Proteomes" id="UP000199013"/>
    </source>
</evidence>
<dbReference type="AlphaFoldDB" id="A0A1C3NWW3"/>
<evidence type="ECO:0008006" key="14">
    <source>
        <dbReference type="Google" id="ProtNLM"/>
    </source>
</evidence>
<keyword evidence="6" id="KW-0378">Hydrolase</keyword>
<dbReference type="Gene3D" id="2.40.50.910">
    <property type="entry name" value="Type VII secretion system EccB, repeat 3 domain"/>
    <property type="match status" value="1"/>
</dbReference>
<gene>
    <name evidence="12" type="ORF">FDG2_2088</name>
</gene>
<feature type="compositionally biased region" description="Low complexity" evidence="10">
    <location>
        <begin position="308"/>
        <end position="325"/>
    </location>
</feature>
<evidence type="ECO:0000256" key="10">
    <source>
        <dbReference type="SAM" id="MobiDB-lite"/>
    </source>
</evidence>
<dbReference type="GO" id="GO:0005524">
    <property type="term" value="F:ATP binding"/>
    <property type="evidence" value="ECO:0007669"/>
    <property type="project" value="UniProtKB-KW"/>
</dbReference>
<feature type="transmembrane region" description="Helical" evidence="11">
    <location>
        <begin position="38"/>
        <end position="61"/>
    </location>
</feature>
<protein>
    <recommendedName>
        <fullName evidence="14">Type VII secretion protein EccB</fullName>
    </recommendedName>
</protein>
<dbReference type="Pfam" id="PF05108">
    <property type="entry name" value="T7SS_ESX1_EccB"/>
    <property type="match status" value="1"/>
</dbReference>
<comment type="subcellular location">
    <subcellularLocation>
        <location evidence="1">Cell membrane</location>
        <topology evidence="1">Single-pass membrane protein</topology>
    </subcellularLocation>
</comment>
<dbReference type="InterPro" id="IPR042485">
    <property type="entry name" value="T7SS_EccB_R3"/>
</dbReference>
<evidence type="ECO:0000256" key="11">
    <source>
        <dbReference type="SAM" id="Phobius"/>
    </source>
</evidence>
<dbReference type="GO" id="GO:0005576">
    <property type="term" value="C:extracellular region"/>
    <property type="evidence" value="ECO:0007669"/>
    <property type="project" value="TreeGrafter"/>
</dbReference>
<evidence type="ECO:0000256" key="5">
    <source>
        <dbReference type="ARBA" id="ARBA00022741"/>
    </source>
</evidence>
<dbReference type="NCBIfam" id="TIGR03919">
    <property type="entry name" value="T7SS_EccB"/>
    <property type="match status" value="1"/>
</dbReference>
<keyword evidence="4 11" id="KW-0812">Transmembrane</keyword>